<dbReference type="GO" id="GO:0019843">
    <property type="term" value="F:rRNA binding"/>
    <property type="evidence" value="ECO:0007669"/>
    <property type="project" value="UniProtKB-UniRule"/>
</dbReference>
<dbReference type="InterPro" id="IPR001063">
    <property type="entry name" value="Ribosomal_uL22"/>
</dbReference>
<comment type="function">
    <text evidence="7">The globular domain of the protein is located near the polypeptide exit tunnel on the outside of the subunit, while an extended beta-hairpin is found that lines the wall of the exit tunnel in the center of the 70S ribosome.</text>
</comment>
<dbReference type="GO" id="GO:0022625">
    <property type="term" value="C:cytosolic large ribosomal subunit"/>
    <property type="evidence" value="ECO:0007669"/>
    <property type="project" value="TreeGrafter"/>
</dbReference>
<evidence type="ECO:0000256" key="3">
    <source>
        <dbReference type="ARBA" id="ARBA00022884"/>
    </source>
</evidence>
<comment type="caution">
    <text evidence="11">The sequence shown here is derived from an EMBL/GenBank/DDBJ whole genome shotgun (WGS) entry which is preliminary data.</text>
</comment>
<organism evidence="11">
    <name type="scientific">Rhodothermus marinus</name>
    <name type="common">Rhodothermus obamensis</name>
    <dbReference type="NCBI Taxonomy" id="29549"/>
    <lineage>
        <taxon>Bacteria</taxon>
        <taxon>Pseudomonadati</taxon>
        <taxon>Rhodothermota</taxon>
        <taxon>Rhodothermia</taxon>
        <taxon>Rhodothermales</taxon>
        <taxon>Rhodothermaceae</taxon>
        <taxon>Rhodothermus</taxon>
    </lineage>
</organism>
<dbReference type="HAMAP" id="MF_01331_B">
    <property type="entry name" value="Ribosomal_uL22_B"/>
    <property type="match status" value="1"/>
</dbReference>
<dbReference type="Pfam" id="PF00237">
    <property type="entry name" value="Ribosomal_L22"/>
    <property type="match status" value="1"/>
</dbReference>
<dbReference type="Gene3D" id="3.90.470.10">
    <property type="entry name" value="Ribosomal protein L22/L17"/>
    <property type="match status" value="1"/>
</dbReference>
<dbReference type="SUPFAM" id="SSF54843">
    <property type="entry name" value="Ribosomal protein L22"/>
    <property type="match status" value="1"/>
</dbReference>
<dbReference type="PANTHER" id="PTHR13501">
    <property type="entry name" value="CHLOROPLAST 50S RIBOSOMAL PROTEIN L22-RELATED"/>
    <property type="match status" value="1"/>
</dbReference>
<evidence type="ECO:0000256" key="4">
    <source>
        <dbReference type="ARBA" id="ARBA00022980"/>
    </source>
</evidence>
<dbReference type="EMBL" id="DSGB01000007">
    <property type="protein sequence ID" value="HER97332.1"/>
    <property type="molecule type" value="Genomic_DNA"/>
</dbReference>
<dbReference type="CDD" id="cd00336">
    <property type="entry name" value="Ribosomal_L22"/>
    <property type="match status" value="1"/>
</dbReference>
<accession>A0A7V2B2Y9</accession>
<dbReference type="NCBIfam" id="TIGR01044">
    <property type="entry name" value="rplV_bact"/>
    <property type="match status" value="1"/>
</dbReference>
<gene>
    <name evidence="7" type="primary">rplV</name>
    <name evidence="11" type="ORF">ENO59_12645</name>
</gene>
<dbReference type="InterPro" id="IPR047867">
    <property type="entry name" value="Ribosomal_uL22_bac/org-type"/>
</dbReference>
<evidence type="ECO:0000256" key="7">
    <source>
        <dbReference type="HAMAP-Rule" id="MF_01331"/>
    </source>
</evidence>
<sequence>MEARAISKYIRSSPRKMRVVVNAVRGKRVAEALALLRQLPHRAARPVEKTIRSAIYNLIEKNPEERIDEASLLIREIRVDEGPRFKRYQPAPRGRAMPVRRRTSHLTVVVATAEAASGAPMASSQA</sequence>
<evidence type="ECO:0000256" key="5">
    <source>
        <dbReference type="ARBA" id="ARBA00023274"/>
    </source>
</evidence>
<reference evidence="11" key="1">
    <citation type="journal article" date="2020" name="mSystems">
        <title>Genome- and Community-Level Interaction Insights into Carbon Utilization and Element Cycling Functions of Hydrothermarchaeota in Hydrothermal Sediment.</title>
        <authorList>
            <person name="Zhou Z."/>
            <person name="Liu Y."/>
            <person name="Xu W."/>
            <person name="Pan J."/>
            <person name="Luo Z.H."/>
            <person name="Li M."/>
        </authorList>
    </citation>
    <scope>NUCLEOTIDE SEQUENCE [LARGE SCALE GENOMIC DNA]</scope>
    <source>
        <strain evidence="11">SpSt-143</strain>
    </source>
</reference>
<dbReference type="GO" id="GO:0003735">
    <property type="term" value="F:structural constituent of ribosome"/>
    <property type="evidence" value="ECO:0007669"/>
    <property type="project" value="InterPro"/>
</dbReference>
<evidence type="ECO:0000256" key="10">
    <source>
        <dbReference type="RuleBase" id="RU004008"/>
    </source>
</evidence>
<keyword evidence="5 7" id="KW-0687">Ribonucleoprotein</keyword>
<comment type="similarity">
    <text evidence="1 7 8">Belongs to the universal ribosomal protein uL22 family.</text>
</comment>
<evidence type="ECO:0000256" key="8">
    <source>
        <dbReference type="RuleBase" id="RU004005"/>
    </source>
</evidence>
<name>A0A7V2B2Y9_RHOMR</name>
<evidence type="ECO:0000256" key="1">
    <source>
        <dbReference type="ARBA" id="ARBA00009451"/>
    </source>
</evidence>
<evidence type="ECO:0000256" key="9">
    <source>
        <dbReference type="RuleBase" id="RU004006"/>
    </source>
</evidence>
<dbReference type="GO" id="GO:0006412">
    <property type="term" value="P:translation"/>
    <property type="evidence" value="ECO:0007669"/>
    <property type="project" value="UniProtKB-UniRule"/>
</dbReference>
<comment type="subunit">
    <text evidence="7 9">Part of the 50S ribosomal subunit.</text>
</comment>
<evidence type="ECO:0000256" key="6">
    <source>
        <dbReference type="ARBA" id="ARBA00035207"/>
    </source>
</evidence>
<keyword evidence="3 7" id="KW-0694">RNA-binding</keyword>
<evidence type="ECO:0000313" key="11">
    <source>
        <dbReference type="EMBL" id="HER97332.1"/>
    </source>
</evidence>
<dbReference type="InterPro" id="IPR036394">
    <property type="entry name" value="Ribosomal_uL22_sf"/>
</dbReference>
<keyword evidence="2 7" id="KW-0699">rRNA-binding</keyword>
<evidence type="ECO:0000256" key="2">
    <source>
        <dbReference type="ARBA" id="ARBA00022730"/>
    </source>
</evidence>
<proteinExistence type="inferred from homology"/>
<dbReference type="AlphaFoldDB" id="A0A7V2B2Y9"/>
<dbReference type="InterPro" id="IPR005727">
    <property type="entry name" value="Ribosomal_uL22_bac/chlpt-type"/>
</dbReference>
<comment type="function">
    <text evidence="7 10">This protein binds specifically to 23S rRNA; its binding is stimulated by other ribosomal proteins, e.g., L4, L17, and L20. It is important during the early stages of 50S assembly. It makes multiple contacts with different domains of the 23S rRNA in the assembled 50S subunit and ribosome.</text>
</comment>
<dbReference type="PANTHER" id="PTHR13501:SF8">
    <property type="entry name" value="LARGE RIBOSOMAL SUBUNIT PROTEIN UL22M"/>
    <property type="match status" value="1"/>
</dbReference>
<keyword evidence="4 7" id="KW-0689">Ribosomal protein</keyword>
<protein>
    <recommendedName>
        <fullName evidence="6 7">Large ribosomal subunit protein uL22</fullName>
    </recommendedName>
</protein>